<dbReference type="Pfam" id="PF02572">
    <property type="entry name" value="CobA_CobO_BtuR"/>
    <property type="match status" value="1"/>
</dbReference>
<gene>
    <name evidence="2" type="primary">cobO</name>
    <name evidence="2" type="ORF">CUN48_12560</name>
</gene>
<dbReference type="GO" id="GO:0005524">
    <property type="term" value="F:ATP binding"/>
    <property type="evidence" value="ECO:0007669"/>
    <property type="project" value="InterPro"/>
</dbReference>
<accession>A0A2M8QA44</accession>
<proteinExistence type="predicted"/>
<sequence length="215" mass="24202">MEPTDSTESRPTDRFGIELANTPLRSDPEREAKRKAARDSHRPKGLVIVNTGNGKGKTTAALGILLRAWGRNMRVGGVQFFKHEKSSYGELKALQKMGIELTPMGDGFTWTSKNLDETQARALHGWEVAKQKIAGGNYDVFLLDEFTYVMHFGWLDAEVVVGWLREHKPPMTHVIITGRDAPEALIEFADLVTEMREVKHPYRDQGIRAQPGIEF</sequence>
<dbReference type="PANTHER" id="PTHR46638:SF1">
    <property type="entry name" value="CORRINOID ADENOSYLTRANSFERASE"/>
    <property type="match status" value="1"/>
</dbReference>
<dbReference type="Gene3D" id="3.40.50.300">
    <property type="entry name" value="P-loop containing nucleotide triphosphate hydrolases"/>
    <property type="match status" value="1"/>
</dbReference>
<feature type="compositionally biased region" description="Basic and acidic residues" evidence="1">
    <location>
        <begin position="7"/>
        <end position="16"/>
    </location>
</feature>
<dbReference type="SUPFAM" id="SSF52540">
    <property type="entry name" value="P-loop containing nucleoside triphosphate hydrolases"/>
    <property type="match status" value="1"/>
</dbReference>
<dbReference type="NCBIfam" id="NF004637">
    <property type="entry name" value="PRK05986.1"/>
    <property type="match status" value="1"/>
</dbReference>
<evidence type="ECO:0000256" key="1">
    <source>
        <dbReference type="SAM" id="MobiDB-lite"/>
    </source>
</evidence>
<dbReference type="EMBL" id="PGTN01000110">
    <property type="protein sequence ID" value="PJF46685.1"/>
    <property type="molecule type" value="Genomic_DNA"/>
</dbReference>
<dbReference type="PANTHER" id="PTHR46638">
    <property type="entry name" value="CORRINOID ADENOSYLTRANSFERASE"/>
    <property type="match status" value="1"/>
</dbReference>
<dbReference type="Proteomes" id="UP000230790">
    <property type="component" value="Unassembled WGS sequence"/>
</dbReference>
<dbReference type="CDD" id="cd00561">
    <property type="entry name" value="CobA_ACA"/>
    <property type="match status" value="1"/>
</dbReference>
<dbReference type="InterPro" id="IPR003724">
    <property type="entry name" value="CblAdoTrfase_CobA"/>
</dbReference>
<reference evidence="2 3" key="1">
    <citation type="submission" date="2017-11" db="EMBL/GenBank/DDBJ databases">
        <title>Evolution of Phototrophy in the Chloroflexi Phylum Driven by Horizontal Gene Transfer.</title>
        <authorList>
            <person name="Ward L.M."/>
            <person name="Hemp J."/>
            <person name="Shih P.M."/>
            <person name="Mcglynn S.E."/>
            <person name="Fischer W."/>
        </authorList>
    </citation>
    <scope>NUCLEOTIDE SEQUENCE [LARGE SCALE GENOMIC DNA]</scope>
    <source>
        <strain evidence="2">JP3_7</strain>
    </source>
</reference>
<dbReference type="PIRSF" id="PIRSF015617">
    <property type="entry name" value="Adensltrnsf_CobA"/>
    <property type="match status" value="1"/>
</dbReference>
<dbReference type="GO" id="GO:0008817">
    <property type="term" value="F:corrinoid adenosyltransferase activity"/>
    <property type="evidence" value="ECO:0007669"/>
    <property type="project" value="InterPro"/>
</dbReference>
<organism evidence="2 3">
    <name type="scientific">Candidatus Thermofonsia Clade 3 bacterium</name>
    <dbReference type="NCBI Taxonomy" id="2364212"/>
    <lineage>
        <taxon>Bacteria</taxon>
        <taxon>Bacillati</taxon>
        <taxon>Chloroflexota</taxon>
        <taxon>Candidatus Thermofontia</taxon>
        <taxon>Candidatus Thermofonsia Clade 3</taxon>
    </lineage>
</organism>
<protein>
    <submittedName>
        <fullName evidence="2">Cob(I)yrinic acid a,c-diamide adenosyltransferase</fullName>
    </submittedName>
</protein>
<dbReference type="InterPro" id="IPR027417">
    <property type="entry name" value="P-loop_NTPase"/>
</dbReference>
<dbReference type="AlphaFoldDB" id="A0A2M8QA44"/>
<name>A0A2M8QA44_9CHLR</name>
<evidence type="ECO:0000313" key="2">
    <source>
        <dbReference type="EMBL" id="PJF46685.1"/>
    </source>
</evidence>
<comment type="caution">
    <text evidence="2">The sequence shown here is derived from an EMBL/GenBank/DDBJ whole genome shotgun (WGS) entry which is preliminary data.</text>
</comment>
<dbReference type="GO" id="GO:0009236">
    <property type="term" value="P:cobalamin biosynthetic process"/>
    <property type="evidence" value="ECO:0007669"/>
    <property type="project" value="InterPro"/>
</dbReference>
<feature type="region of interest" description="Disordered" evidence="1">
    <location>
        <begin position="1"/>
        <end position="42"/>
    </location>
</feature>
<feature type="compositionally biased region" description="Basic and acidic residues" evidence="1">
    <location>
        <begin position="26"/>
        <end position="42"/>
    </location>
</feature>
<keyword evidence="2" id="KW-0808">Transferase</keyword>
<evidence type="ECO:0000313" key="3">
    <source>
        <dbReference type="Proteomes" id="UP000230790"/>
    </source>
</evidence>
<dbReference type="NCBIfam" id="TIGR00708">
    <property type="entry name" value="cobA"/>
    <property type="match status" value="1"/>
</dbReference>